<protein>
    <recommendedName>
        <fullName evidence="1">Transposase Tc1-like domain-containing protein</fullName>
    </recommendedName>
</protein>
<sequence length="95" mass="10615">MPKTKDISLAQSSSRKISKTLERKIVRDVSKKPRTSAKMIVAGLAFSGIDVSRNTVVRALHHEVGFRSIVPKKPFTQRAAHQSQTEIFLEICVLI</sequence>
<dbReference type="GO" id="GO:0003677">
    <property type="term" value="F:DNA binding"/>
    <property type="evidence" value="ECO:0007669"/>
    <property type="project" value="InterPro"/>
</dbReference>
<dbReference type="Ensembl" id="ENSAPET00000019627.1">
    <property type="protein sequence ID" value="ENSAPEP00000019109.1"/>
    <property type="gene ID" value="ENSAPEG00000013642.1"/>
</dbReference>
<dbReference type="GO" id="GO:0015074">
    <property type="term" value="P:DNA integration"/>
    <property type="evidence" value="ECO:0007669"/>
    <property type="project" value="InterPro"/>
</dbReference>
<keyword evidence="3" id="KW-1185">Reference proteome</keyword>
<reference evidence="2 3" key="1">
    <citation type="submission" date="2018-03" db="EMBL/GenBank/DDBJ databases">
        <title>Finding Nemo's genes: A chromosome-scale reference assembly of the genome of the orange clownfish Amphiprion percula.</title>
        <authorList>
            <person name="Lehmann R."/>
        </authorList>
    </citation>
    <scope>NUCLEOTIDE SEQUENCE</scope>
</reference>
<proteinExistence type="predicted"/>
<accession>A0A3P8T4D4</accession>
<evidence type="ECO:0000259" key="1">
    <source>
        <dbReference type="Pfam" id="PF01498"/>
    </source>
</evidence>
<dbReference type="Proteomes" id="UP000265080">
    <property type="component" value="Chromosome 11"/>
</dbReference>
<evidence type="ECO:0000313" key="3">
    <source>
        <dbReference type="Proteomes" id="UP000265080"/>
    </source>
</evidence>
<dbReference type="Pfam" id="PF01498">
    <property type="entry name" value="HTH_Tnp_Tc3_2"/>
    <property type="match status" value="1"/>
</dbReference>
<reference evidence="2" key="3">
    <citation type="submission" date="2025-09" db="UniProtKB">
        <authorList>
            <consortium name="Ensembl"/>
        </authorList>
    </citation>
    <scope>IDENTIFICATION</scope>
</reference>
<feature type="domain" description="Transposase Tc1-like" evidence="1">
    <location>
        <begin position="23"/>
        <end position="73"/>
    </location>
</feature>
<dbReference type="InterPro" id="IPR002492">
    <property type="entry name" value="Transposase_Tc1-like"/>
</dbReference>
<organism evidence="2 3">
    <name type="scientific">Amphiprion percula</name>
    <name type="common">Orange clownfish</name>
    <name type="synonym">Lutjanus percula</name>
    <dbReference type="NCBI Taxonomy" id="161767"/>
    <lineage>
        <taxon>Eukaryota</taxon>
        <taxon>Metazoa</taxon>
        <taxon>Chordata</taxon>
        <taxon>Craniata</taxon>
        <taxon>Vertebrata</taxon>
        <taxon>Euteleostomi</taxon>
        <taxon>Actinopterygii</taxon>
        <taxon>Neopterygii</taxon>
        <taxon>Teleostei</taxon>
        <taxon>Neoteleostei</taxon>
        <taxon>Acanthomorphata</taxon>
        <taxon>Ovalentaria</taxon>
        <taxon>Pomacentridae</taxon>
        <taxon>Amphiprion</taxon>
    </lineage>
</organism>
<dbReference type="AlphaFoldDB" id="A0A3P8T4D4"/>
<reference evidence="2" key="2">
    <citation type="submission" date="2025-08" db="UniProtKB">
        <authorList>
            <consortium name="Ensembl"/>
        </authorList>
    </citation>
    <scope>IDENTIFICATION</scope>
</reference>
<dbReference type="GO" id="GO:0006313">
    <property type="term" value="P:DNA transposition"/>
    <property type="evidence" value="ECO:0007669"/>
    <property type="project" value="InterPro"/>
</dbReference>
<dbReference type="GeneTree" id="ENSGT00940000177593"/>
<name>A0A3P8T4D4_AMPPE</name>
<evidence type="ECO:0000313" key="2">
    <source>
        <dbReference type="Ensembl" id="ENSAPEP00000019109.1"/>
    </source>
</evidence>